<accession>A0A378TR35</accession>
<dbReference type="Proteomes" id="UP000254437">
    <property type="component" value="Unassembled WGS sequence"/>
</dbReference>
<dbReference type="PANTHER" id="PTHR37550">
    <property type="entry name" value="ANTITOXIN VAPB1"/>
    <property type="match status" value="1"/>
</dbReference>
<proteinExistence type="predicted"/>
<dbReference type="PANTHER" id="PTHR37550:SF3">
    <property type="entry name" value="ANTITOXIN VAPB1"/>
    <property type="match status" value="1"/>
</dbReference>
<evidence type="ECO:0000313" key="1">
    <source>
        <dbReference type="EMBL" id="STZ63187.1"/>
    </source>
</evidence>
<dbReference type="EMBL" id="UGQU01000002">
    <property type="protein sequence ID" value="STZ63187.1"/>
    <property type="molecule type" value="Genomic_DNA"/>
</dbReference>
<dbReference type="AlphaFoldDB" id="A0A378TR35"/>
<dbReference type="InterPro" id="IPR037914">
    <property type="entry name" value="SpoVT-AbrB_sf"/>
</dbReference>
<dbReference type="SUPFAM" id="SSF89447">
    <property type="entry name" value="AbrB/MazE/MraZ-like"/>
    <property type="match status" value="1"/>
</dbReference>
<evidence type="ECO:0000313" key="2">
    <source>
        <dbReference type="Proteomes" id="UP000254437"/>
    </source>
</evidence>
<dbReference type="Gene3D" id="2.10.260.10">
    <property type="match status" value="1"/>
</dbReference>
<dbReference type="InterPro" id="IPR051734">
    <property type="entry name" value="VapB_TA_antitoxins"/>
</dbReference>
<gene>
    <name evidence="1" type="ORF">NCTC10359_01607</name>
</gene>
<name>A0A378TR35_MORLA</name>
<organism evidence="1 2">
    <name type="scientific">Moraxella lacunata</name>
    <dbReference type="NCBI Taxonomy" id="477"/>
    <lineage>
        <taxon>Bacteria</taxon>
        <taxon>Pseudomonadati</taxon>
        <taxon>Pseudomonadota</taxon>
        <taxon>Gammaproteobacteria</taxon>
        <taxon>Moraxellales</taxon>
        <taxon>Moraxellaceae</taxon>
        <taxon>Moraxella</taxon>
    </lineage>
</organism>
<sequence length="80" mass="9225">MTTTTLFWHGDLQAVELPKAFQFQGDKVNIYKKGKQVIIEPVADEWAWIDELSPPDPSWEKAIEELRADPISERDWGALK</sequence>
<dbReference type="RefSeq" id="WP_115007207.1">
    <property type="nucleotide sequence ID" value="NZ_UGQU01000002.1"/>
</dbReference>
<protein>
    <submittedName>
        <fullName evidence="1">Virulence-associated protein and related proteins</fullName>
    </submittedName>
</protein>
<reference evidence="1 2" key="1">
    <citation type="submission" date="2018-06" db="EMBL/GenBank/DDBJ databases">
        <authorList>
            <consortium name="Pathogen Informatics"/>
            <person name="Doyle S."/>
        </authorList>
    </citation>
    <scope>NUCLEOTIDE SEQUENCE [LARGE SCALE GENOMIC DNA]</scope>
    <source>
        <strain evidence="1 2">NCTC10359</strain>
    </source>
</reference>